<evidence type="ECO:0008006" key="7">
    <source>
        <dbReference type="Google" id="ProtNLM"/>
    </source>
</evidence>
<dbReference type="PANTHER" id="PTHR43969">
    <property type="entry name" value="GLUTATHIONE S TRANSFERASE D10, ISOFORM A-RELATED"/>
    <property type="match status" value="1"/>
</dbReference>
<dbReference type="SFLD" id="SFLDS00019">
    <property type="entry name" value="Glutathione_Transferase_(cytos"/>
    <property type="match status" value="1"/>
</dbReference>
<name>A0ABP1R9X6_9HEXA</name>
<dbReference type="CDD" id="cd03177">
    <property type="entry name" value="GST_C_Delta_Epsilon"/>
    <property type="match status" value="1"/>
</dbReference>
<dbReference type="Gene3D" id="3.40.30.10">
    <property type="entry name" value="Glutaredoxin"/>
    <property type="match status" value="1"/>
</dbReference>
<dbReference type="PROSITE" id="PS50405">
    <property type="entry name" value="GST_CTER"/>
    <property type="match status" value="1"/>
</dbReference>
<feature type="domain" description="GST C-terminal" evidence="4">
    <location>
        <begin position="180"/>
        <end position="308"/>
    </location>
</feature>
<accession>A0ABP1R9X6</accession>
<dbReference type="EMBL" id="CAXLJM020000057">
    <property type="protein sequence ID" value="CAL8118408.1"/>
    <property type="molecule type" value="Genomic_DNA"/>
</dbReference>
<comment type="similarity">
    <text evidence="1">Belongs to the GST superfamily.</text>
</comment>
<dbReference type="Pfam" id="PF00043">
    <property type="entry name" value="GST_C"/>
    <property type="match status" value="1"/>
</dbReference>
<dbReference type="PROSITE" id="PS50404">
    <property type="entry name" value="GST_NTER"/>
    <property type="match status" value="1"/>
</dbReference>
<dbReference type="Pfam" id="PF02798">
    <property type="entry name" value="GST_N"/>
    <property type="match status" value="1"/>
</dbReference>
<dbReference type="InterPro" id="IPR004046">
    <property type="entry name" value="GST_C"/>
</dbReference>
<feature type="region of interest" description="Disordered" evidence="2">
    <location>
        <begin position="59"/>
        <end position="82"/>
    </location>
</feature>
<reference evidence="5 6" key="1">
    <citation type="submission" date="2024-08" db="EMBL/GenBank/DDBJ databases">
        <authorList>
            <person name="Cucini C."/>
            <person name="Frati F."/>
        </authorList>
    </citation>
    <scope>NUCLEOTIDE SEQUENCE [LARGE SCALE GENOMIC DNA]</scope>
</reference>
<dbReference type="InterPro" id="IPR010987">
    <property type="entry name" value="Glutathione-S-Trfase_C-like"/>
</dbReference>
<dbReference type="PANTHER" id="PTHR43969:SF7">
    <property type="entry name" value="GST-CONTAINING FLYWCH ZINC-FINGER PROTEIN"/>
    <property type="match status" value="1"/>
</dbReference>
<feature type="region of interest" description="Disordered" evidence="2">
    <location>
        <begin position="312"/>
        <end position="349"/>
    </location>
</feature>
<dbReference type="Proteomes" id="UP001642540">
    <property type="component" value="Unassembled WGS sequence"/>
</dbReference>
<evidence type="ECO:0000313" key="5">
    <source>
        <dbReference type="EMBL" id="CAL8118408.1"/>
    </source>
</evidence>
<feature type="compositionally biased region" description="Low complexity" evidence="2">
    <location>
        <begin position="328"/>
        <end position="349"/>
    </location>
</feature>
<dbReference type="Gene3D" id="1.20.1050.10">
    <property type="match status" value="1"/>
</dbReference>
<comment type="caution">
    <text evidence="5">The sequence shown here is derived from an EMBL/GenBank/DDBJ whole genome shotgun (WGS) entry which is preliminary data.</text>
</comment>
<evidence type="ECO:0000313" key="6">
    <source>
        <dbReference type="Proteomes" id="UP001642540"/>
    </source>
</evidence>
<dbReference type="InterPro" id="IPR040079">
    <property type="entry name" value="Glutathione_S-Trfase"/>
</dbReference>
<keyword evidence="6" id="KW-1185">Reference proteome</keyword>
<evidence type="ECO:0000256" key="2">
    <source>
        <dbReference type="SAM" id="MobiDB-lite"/>
    </source>
</evidence>
<proteinExistence type="inferred from homology"/>
<feature type="compositionally biased region" description="Polar residues" evidence="2">
    <location>
        <begin position="61"/>
        <end position="82"/>
    </location>
</feature>
<protein>
    <recommendedName>
        <fullName evidence="7">Glutathione S-transferase 1</fullName>
    </recommendedName>
</protein>
<organism evidence="5 6">
    <name type="scientific">Orchesella dallaii</name>
    <dbReference type="NCBI Taxonomy" id="48710"/>
    <lineage>
        <taxon>Eukaryota</taxon>
        <taxon>Metazoa</taxon>
        <taxon>Ecdysozoa</taxon>
        <taxon>Arthropoda</taxon>
        <taxon>Hexapoda</taxon>
        <taxon>Collembola</taxon>
        <taxon>Entomobryomorpha</taxon>
        <taxon>Entomobryoidea</taxon>
        <taxon>Orchesellidae</taxon>
        <taxon>Orchesellinae</taxon>
        <taxon>Orchesella</taxon>
    </lineage>
</organism>
<evidence type="ECO:0000256" key="1">
    <source>
        <dbReference type="RuleBase" id="RU003494"/>
    </source>
</evidence>
<evidence type="ECO:0000259" key="3">
    <source>
        <dbReference type="PROSITE" id="PS50404"/>
    </source>
</evidence>
<dbReference type="SFLD" id="SFLDG00358">
    <property type="entry name" value="Main_(cytGST)"/>
    <property type="match status" value="1"/>
</dbReference>
<dbReference type="InterPro" id="IPR004045">
    <property type="entry name" value="Glutathione_S-Trfase_N"/>
</dbReference>
<dbReference type="InterPro" id="IPR036282">
    <property type="entry name" value="Glutathione-S-Trfase_C_sf"/>
</dbReference>
<feature type="domain" description="GST N-terminal" evidence="3">
    <location>
        <begin position="93"/>
        <end position="174"/>
    </location>
</feature>
<dbReference type="InterPro" id="IPR036249">
    <property type="entry name" value="Thioredoxin-like_sf"/>
</dbReference>
<evidence type="ECO:0000259" key="4">
    <source>
        <dbReference type="PROSITE" id="PS50405"/>
    </source>
</evidence>
<gene>
    <name evidence="5" type="ORF">ODALV1_LOCUS18120</name>
</gene>
<sequence length="349" mass="38574">MGSCLSQQIDAAKTWNYPGKEFYNSHRAKIDTVSDTVFKDTPLAQGVGGVSSSGSDVIVSTASGQKNPPSATTTASNCSKASGKSTKRVGIVMGLKLYNLSDSPPCLTVRMALKYLGLEYDIVDVDFMKGEQFSEEYLQKNPQGEVPVLDDNGFLLSESVAIIQYLADKYKVDETFYPTDAQQRAVVNHRLAFFMSTYYRAIVNYVILPACYAYPKNESDLKKLEHAVGIFNTYLERQGGRYAAGSNLTIADLPLILGTVCLEIISFDLSKYERVQNWYQNFKTSHDDLWVYGKICLDELAEFVKNPPDFSHLKHPVHPTDRTVLDSESPSAPEADNAPAADTPTPVAE</sequence>
<dbReference type="SUPFAM" id="SSF47616">
    <property type="entry name" value="GST C-terminal domain-like"/>
    <property type="match status" value="1"/>
</dbReference>
<dbReference type="SUPFAM" id="SSF52833">
    <property type="entry name" value="Thioredoxin-like"/>
    <property type="match status" value="1"/>
</dbReference>